<dbReference type="RefSeq" id="WP_055739064.1">
    <property type="nucleotide sequence ID" value="NZ_JAAIWL010000037.1"/>
</dbReference>
<evidence type="ECO:0000259" key="7">
    <source>
        <dbReference type="Pfam" id="PF09335"/>
    </source>
</evidence>
<keyword evidence="2 6" id="KW-1003">Cell membrane</keyword>
<proteinExistence type="inferred from homology"/>
<keyword evidence="3 6" id="KW-0812">Transmembrane</keyword>
<evidence type="ECO:0000256" key="5">
    <source>
        <dbReference type="ARBA" id="ARBA00023136"/>
    </source>
</evidence>
<comment type="caution">
    <text evidence="8">The sequence shown here is derived from an EMBL/GenBank/DDBJ whole genome shotgun (WGS) entry which is preliminary data.</text>
</comment>
<feature type="transmembrane region" description="Helical" evidence="6">
    <location>
        <begin position="6"/>
        <end position="25"/>
    </location>
</feature>
<evidence type="ECO:0000256" key="4">
    <source>
        <dbReference type="ARBA" id="ARBA00022989"/>
    </source>
</evidence>
<dbReference type="OrthoDB" id="2451090at2"/>
<feature type="transmembrane region" description="Helical" evidence="6">
    <location>
        <begin position="129"/>
        <end position="147"/>
    </location>
</feature>
<evidence type="ECO:0000256" key="1">
    <source>
        <dbReference type="ARBA" id="ARBA00004651"/>
    </source>
</evidence>
<dbReference type="EMBL" id="LJJC01000004">
    <property type="protein sequence ID" value="KQL53337.1"/>
    <property type="molecule type" value="Genomic_DNA"/>
</dbReference>
<evidence type="ECO:0000256" key="2">
    <source>
        <dbReference type="ARBA" id="ARBA00022475"/>
    </source>
</evidence>
<dbReference type="Pfam" id="PF09335">
    <property type="entry name" value="VTT_dom"/>
    <property type="match status" value="1"/>
</dbReference>
<dbReference type="InterPro" id="IPR015414">
    <property type="entry name" value="TMEM64"/>
</dbReference>
<evidence type="ECO:0000313" key="9">
    <source>
        <dbReference type="Proteomes" id="UP000051888"/>
    </source>
</evidence>
<dbReference type="PATRIC" id="fig|157838.3.peg.1632"/>
<comment type="similarity">
    <text evidence="6">Belongs to the TVP38/TMEM64 family.</text>
</comment>
<keyword evidence="4 6" id="KW-1133">Transmembrane helix</keyword>
<sequence>MNDQLLILFSFVESSAILAPFLFILFHLLRQFLFIPVAVVCMAGGILFGSLLGIIYSLIGLLLLSVISYFWIKKMPRTYEKFVRIKQKWFGQRAKLTVGQIAILRLIPFIHYQLLTICLIERSTNFREYMRGSIITNLPLVFFYTVFGQFISRFTPGMIIMILLALSILFYILREKVVVMKWREFFNGTS</sequence>
<dbReference type="AlphaFoldDB" id="A0A0Q3TI77"/>
<dbReference type="InterPro" id="IPR032816">
    <property type="entry name" value="VTT_dom"/>
</dbReference>
<feature type="transmembrane region" description="Helical" evidence="6">
    <location>
        <begin position="54"/>
        <end position="72"/>
    </location>
</feature>
<name>A0A0Q3TI77_9BACI</name>
<dbReference type="GO" id="GO:0005886">
    <property type="term" value="C:plasma membrane"/>
    <property type="evidence" value="ECO:0007669"/>
    <property type="project" value="UniProtKB-SubCell"/>
</dbReference>
<protein>
    <recommendedName>
        <fullName evidence="6">TVP38/TMEM64 family membrane protein</fullName>
    </recommendedName>
</protein>
<dbReference type="PANTHER" id="PTHR12677">
    <property type="entry name" value="GOLGI APPARATUS MEMBRANE PROTEIN TVP38-RELATED"/>
    <property type="match status" value="1"/>
</dbReference>
<feature type="domain" description="VTT" evidence="7">
    <location>
        <begin position="35"/>
        <end position="149"/>
    </location>
</feature>
<organism evidence="8 9">
    <name type="scientific">Heyndrickxia shackletonii</name>
    <dbReference type="NCBI Taxonomy" id="157838"/>
    <lineage>
        <taxon>Bacteria</taxon>
        <taxon>Bacillati</taxon>
        <taxon>Bacillota</taxon>
        <taxon>Bacilli</taxon>
        <taxon>Bacillales</taxon>
        <taxon>Bacillaceae</taxon>
        <taxon>Heyndrickxia</taxon>
    </lineage>
</organism>
<accession>A0A0Q3TI77</accession>
<feature type="transmembrane region" description="Helical" evidence="6">
    <location>
        <begin position="32"/>
        <end position="48"/>
    </location>
</feature>
<reference evidence="8 9" key="1">
    <citation type="submission" date="2015-09" db="EMBL/GenBank/DDBJ databases">
        <title>Genome sequencing project for genomic taxonomy and phylogenomics of Bacillus-like bacteria.</title>
        <authorList>
            <person name="Liu B."/>
            <person name="Wang J."/>
            <person name="Zhu Y."/>
            <person name="Liu G."/>
            <person name="Chen Q."/>
            <person name="Chen Z."/>
            <person name="Lan J."/>
            <person name="Che J."/>
            <person name="Ge C."/>
            <person name="Shi H."/>
            <person name="Pan Z."/>
            <person name="Liu X."/>
        </authorList>
    </citation>
    <scope>NUCLEOTIDE SEQUENCE [LARGE SCALE GENOMIC DNA]</scope>
    <source>
        <strain evidence="8 9">LMG 18435</strain>
    </source>
</reference>
<evidence type="ECO:0000313" key="8">
    <source>
        <dbReference type="EMBL" id="KQL53337.1"/>
    </source>
</evidence>
<evidence type="ECO:0000256" key="6">
    <source>
        <dbReference type="RuleBase" id="RU366058"/>
    </source>
</evidence>
<dbReference type="PANTHER" id="PTHR12677:SF59">
    <property type="entry name" value="GOLGI APPARATUS MEMBRANE PROTEIN TVP38-RELATED"/>
    <property type="match status" value="1"/>
</dbReference>
<evidence type="ECO:0000256" key="3">
    <source>
        <dbReference type="ARBA" id="ARBA00022692"/>
    </source>
</evidence>
<dbReference type="STRING" id="157838.AN964_07420"/>
<keyword evidence="5 6" id="KW-0472">Membrane</keyword>
<gene>
    <name evidence="8" type="ORF">AN964_07420</name>
</gene>
<dbReference type="Proteomes" id="UP000051888">
    <property type="component" value="Unassembled WGS sequence"/>
</dbReference>
<keyword evidence="9" id="KW-1185">Reference proteome</keyword>
<feature type="transmembrane region" description="Helical" evidence="6">
    <location>
        <begin position="153"/>
        <end position="173"/>
    </location>
</feature>
<comment type="subcellular location">
    <subcellularLocation>
        <location evidence="1 6">Cell membrane</location>
        <topology evidence="1 6">Multi-pass membrane protein</topology>
    </subcellularLocation>
</comment>